<sequence>MIVRSFPYLKNEIHWRISVDIFLFFKGKTYLCIRFLLNDAGPGKRAGTVKKPTDMDPLINFSIPLRGLHEGIHQFDFQIDRAFFDAFENAPIGESQIQLNVELNKRPGLLTILFDFEGTVDTECDRCLAPISLPIGGEQQLIAKVSEVVENEVVQDEDDPDVIFIHPELPKLNLAPFVYEYLCLALPMIKIYDCDSDSPRPCNDEMLDRLGAAEDLTEEEPTTNPVWDELKKLGNNN</sequence>
<reference evidence="1 2" key="1">
    <citation type="journal article" date="2014" name="Int. J. Syst. Evol. Microbiol.">
        <title>Phaeodactylibacter xiamenensis gen. nov., sp. nov., a member of the family Saprospiraceae isolated from the marine alga Phaeodactylum tricornutum.</title>
        <authorList>
            <person name="Chen Z.Jr."/>
            <person name="Lei X."/>
            <person name="Lai Q."/>
            <person name="Li Y."/>
            <person name="Zhang B."/>
            <person name="Zhang J."/>
            <person name="Zhang H."/>
            <person name="Yang L."/>
            <person name="Zheng W."/>
            <person name="Tian Y."/>
            <person name="Yu Z."/>
            <person name="Xu H.Jr."/>
            <person name="Zheng T."/>
        </authorList>
    </citation>
    <scope>NUCLEOTIDE SEQUENCE [LARGE SCALE GENOMIC DNA]</scope>
    <source>
        <strain evidence="1 2">KD52</strain>
    </source>
</reference>
<protein>
    <recommendedName>
        <fullName evidence="3">DUF177 domain-containing protein</fullName>
    </recommendedName>
</protein>
<dbReference type="Proteomes" id="UP000029736">
    <property type="component" value="Unassembled WGS sequence"/>
</dbReference>
<name>A0A098S556_9BACT</name>
<dbReference type="EMBL" id="JPOS01000038">
    <property type="protein sequence ID" value="KGE87196.1"/>
    <property type="molecule type" value="Genomic_DNA"/>
</dbReference>
<accession>A0A098S556</accession>
<evidence type="ECO:0000313" key="1">
    <source>
        <dbReference type="EMBL" id="KGE87196.1"/>
    </source>
</evidence>
<dbReference type="Pfam" id="PF02620">
    <property type="entry name" value="YceD"/>
    <property type="match status" value="1"/>
</dbReference>
<gene>
    <name evidence="1" type="ORF">IX84_16220</name>
</gene>
<comment type="caution">
    <text evidence="1">The sequence shown here is derived from an EMBL/GenBank/DDBJ whole genome shotgun (WGS) entry which is preliminary data.</text>
</comment>
<keyword evidence="2" id="KW-1185">Reference proteome</keyword>
<proteinExistence type="predicted"/>
<dbReference type="InterPro" id="IPR003772">
    <property type="entry name" value="YceD"/>
</dbReference>
<organism evidence="1 2">
    <name type="scientific">Phaeodactylibacter xiamenensis</name>
    <dbReference type="NCBI Taxonomy" id="1524460"/>
    <lineage>
        <taxon>Bacteria</taxon>
        <taxon>Pseudomonadati</taxon>
        <taxon>Bacteroidota</taxon>
        <taxon>Saprospiria</taxon>
        <taxon>Saprospirales</taxon>
        <taxon>Haliscomenobacteraceae</taxon>
        <taxon>Phaeodactylibacter</taxon>
    </lineage>
</organism>
<evidence type="ECO:0000313" key="2">
    <source>
        <dbReference type="Proteomes" id="UP000029736"/>
    </source>
</evidence>
<evidence type="ECO:0008006" key="3">
    <source>
        <dbReference type="Google" id="ProtNLM"/>
    </source>
</evidence>
<dbReference type="STRING" id="1524460.IX84_16220"/>
<dbReference type="AlphaFoldDB" id="A0A098S556"/>